<dbReference type="GO" id="GO:0016788">
    <property type="term" value="F:hydrolase activity, acting on ester bonds"/>
    <property type="evidence" value="ECO:0007669"/>
    <property type="project" value="UniProtKB-ARBA"/>
</dbReference>
<dbReference type="EMBL" id="DSVQ01000016">
    <property type="protein sequence ID" value="HGT40426.1"/>
    <property type="molecule type" value="Genomic_DNA"/>
</dbReference>
<keyword evidence="1" id="KW-0812">Transmembrane</keyword>
<evidence type="ECO:0000313" key="3">
    <source>
        <dbReference type="EMBL" id="HGT40426.1"/>
    </source>
</evidence>
<feature type="domain" description="SGNH hydrolase-type esterase" evidence="2">
    <location>
        <begin position="121"/>
        <end position="344"/>
    </location>
</feature>
<dbReference type="Pfam" id="PF13472">
    <property type="entry name" value="Lipase_GDSL_2"/>
    <property type="match status" value="1"/>
</dbReference>
<feature type="transmembrane region" description="Helical" evidence="1">
    <location>
        <begin position="49"/>
        <end position="73"/>
    </location>
</feature>
<sequence length="364" mass="41736">MPIFWTEADYLAVLAAWVAGLGCALVGLLKLRRRWRIGGKLTRIRTRVLGAALAVWSLLALVAAGEVVFVFFVDQSDAFNGTNVSKRWFRRYIDAQRNDDGFRDRRTLRTRLPPGTKRIVVFGDSYVAGHGLKRMEDRFTERLERAFNADGRERVWVLNLGEPGYEVTLIEGLVKAVLAQGEPVDMVVYCYMLNDIEGYDPRTEEFLRDINRRQPTHPLITRTYFVNWVYFRLQQLRQNAAVNYFPHLVDSYQTSAWNGVDRSLSNIQRACESAGVEFRLVLFPFMQGLGPDSPFLPAHRTLADWARGHGVPCLDLEPLLSAHRHEPIYVNSFDSHPNEYAHRLIADALYEWLKNAPRLVHSDG</sequence>
<dbReference type="InterPro" id="IPR036514">
    <property type="entry name" value="SGNH_hydro_sf"/>
</dbReference>
<comment type="caution">
    <text evidence="3">The sequence shown here is derived from an EMBL/GenBank/DDBJ whole genome shotgun (WGS) entry which is preliminary data.</text>
</comment>
<gene>
    <name evidence="3" type="ORF">ENS64_14365</name>
</gene>
<evidence type="ECO:0000256" key="1">
    <source>
        <dbReference type="SAM" id="Phobius"/>
    </source>
</evidence>
<dbReference type="Gene3D" id="3.40.50.1110">
    <property type="entry name" value="SGNH hydrolase"/>
    <property type="match status" value="1"/>
</dbReference>
<name>A0A7C4QSQ7_9PLAN</name>
<organism evidence="3">
    <name type="scientific">Schlesneria paludicola</name>
    <dbReference type="NCBI Taxonomy" id="360056"/>
    <lineage>
        <taxon>Bacteria</taxon>
        <taxon>Pseudomonadati</taxon>
        <taxon>Planctomycetota</taxon>
        <taxon>Planctomycetia</taxon>
        <taxon>Planctomycetales</taxon>
        <taxon>Planctomycetaceae</taxon>
        <taxon>Schlesneria</taxon>
    </lineage>
</organism>
<dbReference type="InterPro" id="IPR013830">
    <property type="entry name" value="SGNH_hydro"/>
</dbReference>
<keyword evidence="1" id="KW-1133">Transmembrane helix</keyword>
<accession>A0A7C4QSQ7</accession>
<evidence type="ECO:0000259" key="2">
    <source>
        <dbReference type="Pfam" id="PF13472"/>
    </source>
</evidence>
<protein>
    <recommendedName>
        <fullName evidence="2">SGNH hydrolase-type esterase domain-containing protein</fullName>
    </recommendedName>
</protein>
<reference evidence="3" key="1">
    <citation type="journal article" date="2020" name="mSystems">
        <title>Genome- and Community-Level Interaction Insights into Carbon Utilization and Element Cycling Functions of Hydrothermarchaeota in Hydrothermal Sediment.</title>
        <authorList>
            <person name="Zhou Z."/>
            <person name="Liu Y."/>
            <person name="Xu W."/>
            <person name="Pan J."/>
            <person name="Luo Z.H."/>
            <person name="Li M."/>
        </authorList>
    </citation>
    <scope>NUCLEOTIDE SEQUENCE [LARGE SCALE GENOMIC DNA]</scope>
    <source>
        <strain evidence="3">SpSt-508</strain>
    </source>
</reference>
<feature type="transmembrane region" description="Helical" evidence="1">
    <location>
        <begin position="12"/>
        <end position="29"/>
    </location>
</feature>
<dbReference type="AlphaFoldDB" id="A0A7C4QSQ7"/>
<proteinExistence type="predicted"/>
<dbReference type="SUPFAM" id="SSF52266">
    <property type="entry name" value="SGNH hydrolase"/>
    <property type="match status" value="1"/>
</dbReference>
<keyword evidence="1" id="KW-0472">Membrane</keyword>